<dbReference type="CDD" id="cd12167">
    <property type="entry name" value="2-Hacid_dh_8"/>
    <property type="match status" value="1"/>
</dbReference>
<dbReference type="EMBL" id="BOMB01000026">
    <property type="protein sequence ID" value="GID13682.1"/>
    <property type="molecule type" value="Genomic_DNA"/>
</dbReference>
<accession>A0A8J3J7Z7</accession>
<dbReference type="PANTHER" id="PTHR42789:SF1">
    <property type="entry name" value="D-ISOMER SPECIFIC 2-HYDROXYACID DEHYDROGENASE FAMILY PROTEIN (AFU_ORTHOLOGUE AFUA_6G10090)"/>
    <property type="match status" value="1"/>
</dbReference>
<gene>
    <name evidence="5" type="ORF">Aru02nite_45710</name>
</gene>
<evidence type="ECO:0000256" key="2">
    <source>
        <dbReference type="ARBA" id="ARBA00023002"/>
    </source>
</evidence>
<dbReference type="GO" id="GO:0051287">
    <property type="term" value="F:NAD binding"/>
    <property type="evidence" value="ECO:0007669"/>
    <property type="project" value="InterPro"/>
</dbReference>
<dbReference type="InterPro" id="IPR006140">
    <property type="entry name" value="D-isomer_DH_NAD-bd"/>
</dbReference>
<dbReference type="PANTHER" id="PTHR42789">
    <property type="entry name" value="D-ISOMER SPECIFIC 2-HYDROXYACID DEHYDROGENASE FAMILY PROTEIN (AFU_ORTHOLOGUE AFUA_6G10090)"/>
    <property type="match status" value="1"/>
</dbReference>
<proteinExistence type="inferred from homology"/>
<keyword evidence="2" id="KW-0560">Oxidoreductase</keyword>
<evidence type="ECO:0000259" key="4">
    <source>
        <dbReference type="Pfam" id="PF02826"/>
    </source>
</evidence>
<dbReference type="SUPFAM" id="SSF51735">
    <property type="entry name" value="NAD(P)-binding Rossmann-fold domains"/>
    <property type="match status" value="1"/>
</dbReference>
<dbReference type="GO" id="GO:0016616">
    <property type="term" value="F:oxidoreductase activity, acting on the CH-OH group of donors, NAD or NADP as acceptor"/>
    <property type="evidence" value="ECO:0007669"/>
    <property type="project" value="UniProtKB-ARBA"/>
</dbReference>
<dbReference type="Gene3D" id="3.40.50.720">
    <property type="entry name" value="NAD(P)-binding Rossmann-like Domain"/>
    <property type="match status" value="2"/>
</dbReference>
<sequence>MGSRPVAVFALYQHLVADIFPDDLLARLDAVVDLDPTVVLTDVDAGRDLLRTADILLTGWGCPRLDAAALADAPNLRAAIHAAGSVKHHATPELFAAGVTVSSAAEVNVRPVAEYTVAAIVLAAKRTVQRAAAYRDGSGGPGEYPTGEDSGLYGNTIGVVGASRIGRVVLRMLAGYDVDCLVYDPYLTEDDARELGAEPVDLDTLCRRSDIVTLHAPDLPETYRMVDARRIGMLRDGAILINTARGALVDTEALVPHCVTGRIDAVLDVTDPEPLPAGHPLLELDNVLVTPHLAGNRGRELRRFGEFAVSEVERLISGQPLRGRVDPADLARMA</sequence>
<dbReference type="InterPro" id="IPR029753">
    <property type="entry name" value="D-isomer_DH_CS"/>
</dbReference>
<name>A0A8J3J7Z7_9ACTN</name>
<comment type="similarity">
    <text evidence="1">Belongs to the D-isomer specific 2-hydroxyacid dehydrogenase family.</text>
</comment>
<keyword evidence="3" id="KW-0520">NAD</keyword>
<feature type="domain" description="D-isomer specific 2-hydroxyacid dehydrogenase NAD-binding" evidence="4">
    <location>
        <begin position="119"/>
        <end position="294"/>
    </location>
</feature>
<protein>
    <submittedName>
        <fullName evidence="5">Glycerate dehydrogenase</fullName>
    </submittedName>
</protein>
<evidence type="ECO:0000313" key="5">
    <source>
        <dbReference type="EMBL" id="GID13682.1"/>
    </source>
</evidence>
<reference evidence="5" key="1">
    <citation type="submission" date="2021-01" db="EMBL/GenBank/DDBJ databases">
        <title>Whole genome shotgun sequence of Actinocatenispora rupis NBRC 107355.</title>
        <authorList>
            <person name="Komaki H."/>
            <person name="Tamura T."/>
        </authorList>
    </citation>
    <scope>NUCLEOTIDE SEQUENCE</scope>
    <source>
        <strain evidence="5">NBRC 107355</strain>
    </source>
</reference>
<keyword evidence="6" id="KW-1185">Reference proteome</keyword>
<dbReference type="RefSeq" id="WP_203660945.1">
    <property type="nucleotide sequence ID" value="NZ_BAAAZM010000015.1"/>
</dbReference>
<dbReference type="Pfam" id="PF02826">
    <property type="entry name" value="2-Hacid_dh_C"/>
    <property type="match status" value="1"/>
</dbReference>
<evidence type="ECO:0000256" key="1">
    <source>
        <dbReference type="ARBA" id="ARBA00005854"/>
    </source>
</evidence>
<dbReference type="PROSITE" id="PS00670">
    <property type="entry name" value="D_2_HYDROXYACID_DH_2"/>
    <property type="match status" value="1"/>
</dbReference>
<comment type="caution">
    <text evidence="5">The sequence shown here is derived from an EMBL/GenBank/DDBJ whole genome shotgun (WGS) entry which is preliminary data.</text>
</comment>
<dbReference type="AlphaFoldDB" id="A0A8J3J7Z7"/>
<dbReference type="PROSITE" id="PS00671">
    <property type="entry name" value="D_2_HYDROXYACID_DH_3"/>
    <property type="match status" value="1"/>
</dbReference>
<dbReference type="InterPro" id="IPR050857">
    <property type="entry name" value="D-2-hydroxyacid_DH"/>
</dbReference>
<evidence type="ECO:0000313" key="6">
    <source>
        <dbReference type="Proteomes" id="UP000612808"/>
    </source>
</evidence>
<organism evidence="5 6">
    <name type="scientific">Actinocatenispora rupis</name>
    <dbReference type="NCBI Taxonomy" id="519421"/>
    <lineage>
        <taxon>Bacteria</taxon>
        <taxon>Bacillati</taxon>
        <taxon>Actinomycetota</taxon>
        <taxon>Actinomycetes</taxon>
        <taxon>Micromonosporales</taxon>
        <taxon>Micromonosporaceae</taxon>
        <taxon>Actinocatenispora</taxon>
    </lineage>
</organism>
<dbReference type="SUPFAM" id="SSF52283">
    <property type="entry name" value="Formate/glycerate dehydrogenase catalytic domain-like"/>
    <property type="match status" value="1"/>
</dbReference>
<dbReference type="Proteomes" id="UP000612808">
    <property type="component" value="Unassembled WGS sequence"/>
</dbReference>
<evidence type="ECO:0000256" key="3">
    <source>
        <dbReference type="ARBA" id="ARBA00023027"/>
    </source>
</evidence>
<dbReference type="InterPro" id="IPR036291">
    <property type="entry name" value="NAD(P)-bd_dom_sf"/>
</dbReference>